<accession>A0A2K9J7B0</accession>
<dbReference type="KEGG" id="vpn:A21D_03307"/>
<protein>
    <submittedName>
        <fullName evidence="3">Iron-sulfur cluster biosynthesis family protein</fullName>
    </submittedName>
</protein>
<reference evidence="3 5" key="3">
    <citation type="submission" date="2024-01" db="EMBL/GenBank/DDBJ databases">
        <title>Survival strategy associated with biotechnological potential of Virgibacillus dokdonensis T4.6 isolated from salt-fermented shrimp paste.</title>
        <authorList>
            <person name="Doan T.V."/>
            <person name="Quach N.T."/>
            <person name="Phi Q.-T."/>
        </authorList>
    </citation>
    <scope>NUCLEOTIDE SEQUENCE [LARGE SCALE GENOMIC DNA]</scope>
    <source>
        <strain evidence="3 5">T4.6</strain>
    </source>
</reference>
<dbReference type="STRING" id="302167.GCA_900166595_02198"/>
<dbReference type="EMBL" id="JAZHPM010000010">
    <property type="protein sequence ID" value="MEF2291812.1"/>
    <property type="molecule type" value="Genomic_DNA"/>
</dbReference>
<dbReference type="EMBL" id="CP018622">
    <property type="protein sequence ID" value="AUJ26341.1"/>
    <property type="molecule type" value="Genomic_DNA"/>
</dbReference>
<keyword evidence="5" id="KW-1185">Reference proteome</keyword>
<dbReference type="Proteomes" id="UP001356080">
    <property type="component" value="Unassembled WGS sequence"/>
</dbReference>
<dbReference type="InterPro" id="IPR000361">
    <property type="entry name" value="ATAP_core_dom"/>
</dbReference>
<gene>
    <name evidence="2" type="ORF">A21D_03307</name>
    <name evidence="3" type="ORF">V2W34_07260</name>
</gene>
<dbReference type="Gene3D" id="2.60.300.12">
    <property type="entry name" value="HesB-like domain"/>
    <property type="match status" value="1"/>
</dbReference>
<proteinExistence type="predicted"/>
<evidence type="ECO:0000313" key="2">
    <source>
        <dbReference type="EMBL" id="AUJ26341.1"/>
    </source>
</evidence>
<reference evidence="2" key="1">
    <citation type="submission" date="2016-11" db="EMBL/GenBank/DDBJ databases">
        <title>Complete genome sequence of Virgibacillus dokdonensis 21D, a halophilic bacterium isolated from the deep hypersaline anoxic basin Discovery in the Mediterranean Sea.</title>
        <authorList>
            <person name="Zeaiter Z."/>
            <person name="Booth J.M."/>
            <person name="Prosdocimi E.M."/>
            <person name="Mapelli F."/>
            <person name="Fusi M."/>
            <person name="Daffonchio D."/>
            <person name="Borin S."/>
            <person name="Crotti E."/>
        </authorList>
    </citation>
    <scope>NUCLEOTIDE SEQUENCE</scope>
    <source>
        <strain evidence="2">21D</strain>
    </source>
</reference>
<dbReference type="AlphaFoldDB" id="A0A2K9J7B0"/>
<dbReference type="InterPro" id="IPR035903">
    <property type="entry name" value="HesB-like_dom_sf"/>
</dbReference>
<evidence type="ECO:0000313" key="5">
    <source>
        <dbReference type="Proteomes" id="UP001356080"/>
    </source>
</evidence>
<sequence>MELKITNKAWEELQGLPLECYPYLFLWYDTEGCGCGVNGIPTICLTKQLPSNYKQVLNMQIPTYIEEQQEIFFAEQLTLDYNQGLFRLNSPEEILNPFISRKQLTSFIE</sequence>
<reference evidence="4" key="2">
    <citation type="submission" date="2016-11" db="EMBL/GenBank/DDBJ databases">
        <title>Complete genome sequence of Virgibacillus pantothenticus 21D, a halophilic bacterium isolated from the deep hypersaline anoxic basin Discovery in the Mediterranean Sea.</title>
        <authorList>
            <person name="Zeaiter Z."/>
            <person name="Booth J.M."/>
            <person name="Prosdocimi E.M."/>
            <person name="Mapelli F."/>
            <person name="Fusi M."/>
            <person name="Daffonchio D."/>
            <person name="Borin S."/>
            <person name="Crotti E."/>
        </authorList>
    </citation>
    <scope>NUCLEOTIDE SEQUENCE [LARGE SCALE GENOMIC DNA]</scope>
    <source>
        <strain evidence="4">21D</strain>
    </source>
</reference>
<dbReference type="RefSeq" id="WP_077703612.1">
    <property type="nucleotide sequence ID" value="NZ_CP018622.1"/>
</dbReference>
<evidence type="ECO:0000313" key="4">
    <source>
        <dbReference type="Proteomes" id="UP000234237"/>
    </source>
</evidence>
<name>A0A2K9J7B0_9BACI</name>
<evidence type="ECO:0000313" key="3">
    <source>
        <dbReference type="EMBL" id="MEF2291812.1"/>
    </source>
</evidence>
<evidence type="ECO:0000259" key="1">
    <source>
        <dbReference type="Pfam" id="PF01521"/>
    </source>
</evidence>
<organism evidence="2 4">
    <name type="scientific">Virgibacillus dokdonensis</name>
    <dbReference type="NCBI Taxonomy" id="302167"/>
    <lineage>
        <taxon>Bacteria</taxon>
        <taxon>Bacillati</taxon>
        <taxon>Bacillota</taxon>
        <taxon>Bacilli</taxon>
        <taxon>Bacillales</taxon>
        <taxon>Bacillaceae</taxon>
        <taxon>Virgibacillus</taxon>
    </lineage>
</organism>
<dbReference type="Pfam" id="PF01521">
    <property type="entry name" value="Fe-S_biosyn"/>
    <property type="match status" value="1"/>
</dbReference>
<dbReference type="Proteomes" id="UP000234237">
    <property type="component" value="Chromosome"/>
</dbReference>
<dbReference type="SUPFAM" id="SSF89360">
    <property type="entry name" value="HesB-like domain"/>
    <property type="match status" value="1"/>
</dbReference>
<feature type="domain" description="Core" evidence="1">
    <location>
        <begin position="1"/>
        <end position="97"/>
    </location>
</feature>